<evidence type="ECO:0000313" key="1">
    <source>
        <dbReference type="EMBL" id="MFB9097942.1"/>
    </source>
</evidence>
<accession>A0ABV5GRF1</accession>
<dbReference type="RefSeq" id="WP_236455956.1">
    <property type="nucleotide sequence ID" value="NZ_CBCSGE010000003.1"/>
</dbReference>
<dbReference type="Proteomes" id="UP001589607">
    <property type="component" value="Unassembled WGS sequence"/>
</dbReference>
<dbReference type="EMBL" id="JBHMEY010000067">
    <property type="protein sequence ID" value="MFB9097942.1"/>
    <property type="molecule type" value="Genomic_DNA"/>
</dbReference>
<gene>
    <name evidence="1" type="ORF">ACFFVF_15605</name>
</gene>
<comment type="caution">
    <text evidence="1">The sequence shown here is derived from an EMBL/GenBank/DDBJ whole genome shotgun (WGS) entry which is preliminary data.</text>
</comment>
<proteinExistence type="predicted"/>
<sequence length="203" mass="24028">MKNLLQSITLLYSIFAFSQNISEINANLKISDSLTNQKEIRIYKKEGTTNYSELLHLYFENEKWEAVQYKYYTSTNFKSPTKIQKILLKTDEDLELAWIQILATNIEFLPNQSEIEYKLRGKLEIDRLTNGEYEYSYKKTLAIDGTNYLVMVKNYNKRNKVTFDNPERYLKLYPNVDELIDFCNLLKIINSTFSTSKTPNLKY</sequence>
<evidence type="ECO:0008006" key="3">
    <source>
        <dbReference type="Google" id="ProtNLM"/>
    </source>
</evidence>
<protein>
    <recommendedName>
        <fullName evidence="3">DUF4468 domain-containing protein</fullName>
    </recommendedName>
</protein>
<name>A0ABV5GRF1_9FLAO</name>
<keyword evidence="2" id="KW-1185">Reference proteome</keyword>
<organism evidence="1 2">
    <name type="scientific">Flavobacterium jumunjinense</name>
    <dbReference type="NCBI Taxonomy" id="998845"/>
    <lineage>
        <taxon>Bacteria</taxon>
        <taxon>Pseudomonadati</taxon>
        <taxon>Bacteroidota</taxon>
        <taxon>Flavobacteriia</taxon>
        <taxon>Flavobacteriales</taxon>
        <taxon>Flavobacteriaceae</taxon>
        <taxon>Flavobacterium</taxon>
    </lineage>
</organism>
<reference evidence="1 2" key="1">
    <citation type="submission" date="2024-09" db="EMBL/GenBank/DDBJ databases">
        <authorList>
            <person name="Sun Q."/>
            <person name="Mori K."/>
        </authorList>
    </citation>
    <scope>NUCLEOTIDE SEQUENCE [LARGE SCALE GENOMIC DNA]</scope>
    <source>
        <strain evidence="1 2">CECT 7955</strain>
    </source>
</reference>
<evidence type="ECO:0000313" key="2">
    <source>
        <dbReference type="Proteomes" id="UP001589607"/>
    </source>
</evidence>